<evidence type="ECO:0000313" key="13">
    <source>
        <dbReference type="WBParaSite" id="MhA1_Contig384.frz3.gene9"/>
    </source>
</evidence>
<dbReference type="SUPFAM" id="SSF53254">
    <property type="entry name" value="Phosphoglycerate mutase-like"/>
    <property type="match status" value="1"/>
</dbReference>
<evidence type="ECO:0000256" key="6">
    <source>
        <dbReference type="ARBA" id="ARBA00039765"/>
    </source>
</evidence>
<proteinExistence type="inferred from homology"/>
<dbReference type="PANTHER" id="PTHR20935">
    <property type="entry name" value="PHOSPHOGLYCERATE MUTASE-RELATED"/>
    <property type="match status" value="1"/>
</dbReference>
<sequence>MNLFITILLLSSLVFISLGASGGLKLTTVHFGPTPFQKKIVNWFEERGKRKWDDNWDFRDPLAIAEHKRELTGMTSEQIKELIANYKPNATRNILLVRHGQYFSKNKKEAQKTLTPLGREQAEFLGKRLSKPNNLFKIDNCVFSTFMRARETGEIIVKQMPHLKTECTVDKMLEEGAPYPPEPPVSESNFKSARFSREMARVEAAFRKYFHRAKLSQKNDSYEIIVCHANIIRYFVFRALQFPPEGWARLSLAHTSITWIIIPPDGRVDVKAVGDFGHLPSGKITFNNI</sequence>
<evidence type="ECO:0000256" key="2">
    <source>
        <dbReference type="ARBA" id="ARBA00006717"/>
    </source>
</evidence>
<evidence type="ECO:0000256" key="9">
    <source>
        <dbReference type="ARBA" id="ARBA00047761"/>
    </source>
</evidence>
<evidence type="ECO:0000256" key="5">
    <source>
        <dbReference type="ARBA" id="ARBA00022801"/>
    </source>
</evidence>
<evidence type="ECO:0000256" key="11">
    <source>
        <dbReference type="SAM" id="SignalP"/>
    </source>
</evidence>
<protein>
    <recommendedName>
        <fullName evidence="6">Serine/threonine-protein phosphatase PGAM5, mitochondrial</fullName>
        <ecNumber evidence="3">3.1.3.16</ecNumber>
    </recommendedName>
    <alternativeName>
        <fullName evidence="8">Phosphoglycerate mutase family member 5 homolog</fullName>
    </alternativeName>
    <alternativeName>
        <fullName evidence="7">Serine/threonine-protein phosphatase Pgam5, mitochondrial</fullName>
    </alternativeName>
</protein>
<comment type="similarity">
    <text evidence="2">Belongs to the phosphoglycerate mutase family. BPG-dependent PGAM subfamily.</text>
</comment>
<accession>A0A1I8BNS5</accession>
<dbReference type="GO" id="GO:0090141">
    <property type="term" value="P:positive regulation of mitochondrial fission"/>
    <property type="evidence" value="ECO:0007669"/>
    <property type="project" value="TreeGrafter"/>
</dbReference>
<feature type="chain" id="PRO_5009316000" description="Serine/threonine-protein phosphatase PGAM5, mitochondrial" evidence="11">
    <location>
        <begin position="20"/>
        <end position="289"/>
    </location>
</feature>
<evidence type="ECO:0000256" key="4">
    <source>
        <dbReference type="ARBA" id="ARBA00022787"/>
    </source>
</evidence>
<dbReference type="OMA" id="ERIPCAV"/>
<dbReference type="Proteomes" id="UP000095281">
    <property type="component" value="Unplaced"/>
</dbReference>
<comment type="catalytic activity">
    <reaction evidence="10">
        <text>O-phospho-L-threonyl-[protein] + H2O = L-threonyl-[protein] + phosphate</text>
        <dbReference type="Rhea" id="RHEA:47004"/>
        <dbReference type="Rhea" id="RHEA-COMP:11060"/>
        <dbReference type="Rhea" id="RHEA-COMP:11605"/>
        <dbReference type="ChEBI" id="CHEBI:15377"/>
        <dbReference type="ChEBI" id="CHEBI:30013"/>
        <dbReference type="ChEBI" id="CHEBI:43474"/>
        <dbReference type="ChEBI" id="CHEBI:61977"/>
        <dbReference type="EC" id="3.1.3.16"/>
    </reaction>
</comment>
<evidence type="ECO:0000256" key="7">
    <source>
        <dbReference type="ARBA" id="ARBA00040722"/>
    </source>
</evidence>
<dbReference type="GO" id="GO:0005741">
    <property type="term" value="C:mitochondrial outer membrane"/>
    <property type="evidence" value="ECO:0007669"/>
    <property type="project" value="UniProtKB-SubCell"/>
</dbReference>
<dbReference type="CDD" id="cd07067">
    <property type="entry name" value="HP_PGM_like"/>
    <property type="match status" value="1"/>
</dbReference>
<dbReference type="EC" id="3.1.3.16" evidence="3"/>
<keyword evidence="4" id="KW-0496">Mitochondrion</keyword>
<organism evidence="12 13">
    <name type="scientific">Meloidogyne hapla</name>
    <name type="common">Root-knot nematode worm</name>
    <dbReference type="NCBI Taxonomy" id="6305"/>
    <lineage>
        <taxon>Eukaryota</taxon>
        <taxon>Metazoa</taxon>
        <taxon>Ecdysozoa</taxon>
        <taxon>Nematoda</taxon>
        <taxon>Chromadorea</taxon>
        <taxon>Rhabditida</taxon>
        <taxon>Tylenchina</taxon>
        <taxon>Tylenchomorpha</taxon>
        <taxon>Tylenchoidea</taxon>
        <taxon>Meloidogynidae</taxon>
        <taxon>Meloidogyninae</taxon>
        <taxon>Meloidogyne</taxon>
    </lineage>
</organism>
<comment type="catalytic activity">
    <reaction evidence="9">
        <text>O-phospho-L-seryl-[protein] + H2O = L-seryl-[protein] + phosphate</text>
        <dbReference type="Rhea" id="RHEA:20629"/>
        <dbReference type="Rhea" id="RHEA-COMP:9863"/>
        <dbReference type="Rhea" id="RHEA-COMP:11604"/>
        <dbReference type="ChEBI" id="CHEBI:15377"/>
        <dbReference type="ChEBI" id="CHEBI:29999"/>
        <dbReference type="ChEBI" id="CHEBI:43474"/>
        <dbReference type="ChEBI" id="CHEBI:83421"/>
        <dbReference type="EC" id="3.1.3.16"/>
    </reaction>
</comment>
<keyword evidence="11" id="KW-0732">Signal</keyword>
<dbReference type="InterPro" id="IPR029033">
    <property type="entry name" value="His_PPase_superfam"/>
</dbReference>
<feature type="signal peptide" evidence="11">
    <location>
        <begin position="1"/>
        <end position="19"/>
    </location>
</feature>
<keyword evidence="5" id="KW-0378">Hydrolase</keyword>
<dbReference type="WBParaSite" id="MhA1_Contig384.frz3.gene9">
    <property type="protein sequence ID" value="MhA1_Contig384.frz3.gene9"/>
    <property type="gene ID" value="MhA1_Contig384.frz3.gene9"/>
</dbReference>
<keyword evidence="12" id="KW-1185">Reference proteome</keyword>
<dbReference type="SMART" id="SM00855">
    <property type="entry name" value="PGAM"/>
    <property type="match status" value="1"/>
</dbReference>
<dbReference type="GO" id="GO:0004722">
    <property type="term" value="F:protein serine/threonine phosphatase activity"/>
    <property type="evidence" value="ECO:0007669"/>
    <property type="project" value="UniProtKB-EC"/>
</dbReference>
<name>A0A1I8BNS5_MELHA</name>
<dbReference type="AlphaFoldDB" id="A0A1I8BNS5"/>
<keyword evidence="4" id="KW-0472">Membrane</keyword>
<evidence type="ECO:0000313" key="12">
    <source>
        <dbReference type="Proteomes" id="UP000095281"/>
    </source>
</evidence>
<comment type="subcellular location">
    <subcellularLocation>
        <location evidence="1">Mitochondrion outer membrane</location>
    </subcellularLocation>
</comment>
<evidence type="ECO:0000256" key="10">
    <source>
        <dbReference type="ARBA" id="ARBA00048336"/>
    </source>
</evidence>
<reference evidence="13" key="1">
    <citation type="submission" date="2016-11" db="UniProtKB">
        <authorList>
            <consortium name="WormBaseParasite"/>
        </authorList>
    </citation>
    <scope>IDENTIFICATION</scope>
</reference>
<evidence type="ECO:0000256" key="8">
    <source>
        <dbReference type="ARBA" id="ARBA00042520"/>
    </source>
</evidence>
<dbReference type="PANTHER" id="PTHR20935:SF0">
    <property type="entry name" value="SERINE_THREONINE-PROTEIN PHOSPHATASE PGAM5, MITOCHONDRIAL"/>
    <property type="match status" value="1"/>
</dbReference>
<dbReference type="Pfam" id="PF00300">
    <property type="entry name" value="His_Phos_1"/>
    <property type="match status" value="1"/>
</dbReference>
<dbReference type="InterPro" id="IPR013078">
    <property type="entry name" value="His_Pase_superF_clade-1"/>
</dbReference>
<evidence type="ECO:0000256" key="1">
    <source>
        <dbReference type="ARBA" id="ARBA00004294"/>
    </source>
</evidence>
<keyword evidence="4" id="KW-1000">Mitochondrion outer membrane</keyword>
<dbReference type="Gene3D" id="3.40.50.1240">
    <property type="entry name" value="Phosphoglycerate mutase-like"/>
    <property type="match status" value="1"/>
</dbReference>
<dbReference type="InterPro" id="IPR051021">
    <property type="entry name" value="Mito_Ser/Thr_phosphatase"/>
</dbReference>
<evidence type="ECO:0000256" key="3">
    <source>
        <dbReference type="ARBA" id="ARBA00013081"/>
    </source>
</evidence>